<organism evidence="2">
    <name type="scientific">marine sediment metagenome</name>
    <dbReference type="NCBI Taxonomy" id="412755"/>
    <lineage>
        <taxon>unclassified sequences</taxon>
        <taxon>metagenomes</taxon>
        <taxon>ecological metagenomes</taxon>
    </lineage>
</organism>
<evidence type="ECO:0000313" key="2">
    <source>
        <dbReference type="EMBL" id="GAG47876.1"/>
    </source>
</evidence>
<keyword evidence="1" id="KW-1133">Transmembrane helix</keyword>
<dbReference type="EMBL" id="BARS01057017">
    <property type="protein sequence ID" value="GAG47876.1"/>
    <property type="molecule type" value="Genomic_DNA"/>
</dbReference>
<proteinExistence type="predicted"/>
<feature type="transmembrane region" description="Helical" evidence="1">
    <location>
        <begin position="29"/>
        <end position="52"/>
    </location>
</feature>
<reference evidence="2" key="1">
    <citation type="journal article" date="2014" name="Front. Microbiol.">
        <title>High frequency of phylogenetically diverse reductive dehalogenase-homologous genes in deep subseafloor sedimentary metagenomes.</title>
        <authorList>
            <person name="Kawai M."/>
            <person name="Futagami T."/>
            <person name="Toyoda A."/>
            <person name="Takaki Y."/>
            <person name="Nishi S."/>
            <person name="Hori S."/>
            <person name="Arai W."/>
            <person name="Tsubouchi T."/>
            <person name="Morono Y."/>
            <person name="Uchiyama I."/>
            <person name="Ito T."/>
            <person name="Fujiyama A."/>
            <person name="Inagaki F."/>
            <person name="Takami H."/>
        </authorList>
    </citation>
    <scope>NUCLEOTIDE SEQUENCE</scope>
    <source>
        <strain evidence="2">Expedition CK06-06</strain>
    </source>
</reference>
<feature type="non-terminal residue" evidence="2">
    <location>
        <position position="55"/>
    </location>
</feature>
<name>X0ZHR0_9ZZZZ</name>
<accession>X0ZHR0</accession>
<evidence type="ECO:0000256" key="1">
    <source>
        <dbReference type="SAM" id="Phobius"/>
    </source>
</evidence>
<gene>
    <name evidence="2" type="ORF">S01H1_83766</name>
</gene>
<sequence>MGFWNDWIQFLKENATKNMKRISISIGSFLFLIITSIPLGLEVLPIVIYAGLVET</sequence>
<protein>
    <submittedName>
        <fullName evidence="2">Uncharacterized protein</fullName>
    </submittedName>
</protein>
<keyword evidence="1" id="KW-0812">Transmembrane</keyword>
<keyword evidence="1" id="KW-0472">Membrane</keyword>
<comment type="caution">
    <text evidence="2">The sequence shown here is derived from an EMBL/GenBank/DDBJ whole genome shotgun (WGS) entry which is preliminary data.</text>
</comment>
<dbReference type="AlphaFoldDB" id="X0ZHR0"/>